<evidence type="ECO:0000259" key="8">
    <source>
        <dbReference type="Pfam" id="PF10502"/>
    </source>
</evidence>
<dbReference type="PRINTS" id="PR00727">
    <property type="entry name" value="LEADERPTASE"/>
</dbReference>
<keyword evidence="7" id="KW-0645">Protease</keyword>
<dbReference type="PANTHER" id="PTHR12383">
    <property type="entry name" value="PROTEASE FAMILY S26 MITOCHONDRIAL INNER MEMBRANE PROTEASE-RELATED"/>
    <property type="match status" value="1"/>
</dbReference>
<gene>
    <name evidence="9" type="primary">lepB</name>
    <name evidence="9" type="ORF">GPZ80_28405</name>
</gene>
<accession>A0ABR7LEE8</accession>
<evidence type="ECO:0000313" key="10">
    <source>
        <dbReference type="Proteomes" id="UP000734823"/>
    </source>
</evidence>
<dbReference type="GO" id="GO:0009003">
    <property type="term" value="F:signal peptidase activity"/>
    <property type="evidence" value="ECO:0007669"/>
    <property type="project" value="UniProtKB-EC"/>
</dbReference>
<dbReference type="InterPro" id="IPR019533">
    <property type="entry name" value="Peptidase_S26"/>
</dbReference>
<keyword evidence="5" id="KW-0472">Membrane</keyword>
<dbReference type="PROSITE" id="PS00760">
    <property type="entry name" value="SPASE_I_2"/>
    <property type="match status" value="1"/>
</dbReference>
<dbReference type="Proteomes" id="UP000734823">
    <property type="component" value="Unassembled WGS sequence"/>
</dbReference>
<feature type="domain" description="Peptidase S26" evidence="8">
    <location>
        <begin position="7"/>
        <end position="173"/>
    </location>
</feature>
<reference evidence="9 10" key="1">
    <citation type="submission" date="2020-06" db="EMBL/GenBank/DDBJ databases">
        <title>Actinokineospora xiongansis sp. nov., isolated from soil of Baiyangdian.</title>
        <authorList>
            <person name="Zhang X."/>
        </authorList>
    </citation>
    <scope>NUCLEOTIDE SEQUENCE [LARGE SCALE GENOMIC DNA]</scope>
    <source>
        <strain evidence="9 10">HBU206404</strain>
    </source>
</reference>
<comment type="subcellular location">
    <subcellularLocation>
        <location evidence="2">Cell membrane</location>
        <topology evidence="2">Single-pass type II membrane protein</topology>
    </subcellularLocation>
    <subcellularLocation>
        <location evidence="7">Membrane</location>
        <topology evidence="7">Single-pass type II membrane protein</topology>
    </subcellularLocation>
</comment>
<protein>
    <recommendedName>
        <fullName evidence="3 7">Signal peptidase I</fullName>
        <ecNumber evidence="3 7">3.4.21.89</ecNumber>
    </recommendedName>
</protein>
<name>A0ABR7LEE8_9PSEU</name>
<evidence type="ECO:0000256" key="7">
    <source>
        <dbReference type="RuleBase" id="RU362042"/>
    </source>
</evidence>
<evidence type="ECO:0000313" key="9">
    <source>
        <dbReference type="EMBL" id="MBC6451093.1"/>
    </source>
</evidence>
<comment type="caution">
    <text evidence="9">The sequence shown here is derived from an EMBL/GenBank/DDBJ whole genome shotgun (WGS) entry which is preliminary data.</text>
</comment>
<dbReference type="InterPro" id="IPR000223">
    <property type="entry name" value="Pept_S26A_signal_pept_1"/>
</dbReference>
<evidence type="ECO:0000256" key="6">
    <source>
        <dbReference type="ARBA" id="ARBA00038445"/>
    </source>
</evidence>
<dbReference type="InterPro" id="IPR036286">
    <property type="entry name" value="LexA/Signal_pep-like_sf"/>
</dbReference>
<keyword evidence="10" id="KW-1185">Reference proteome</keyword>
<dbReference type="Gene3D" id="2.10.109.10">
    <property type="entry name" value="Umud Fragment, subunit A"/>
    <property type="match status" value="1"/>
</dbReference>
<keyword evidence="4 7" id="KW-0378">Hydrolase</keyword>
<sequence length="194" mass="20612">MLGAVAALAAVALVGVVVAVTFANRVDGQSMSPTLGDGDRILLEPFFDVADLRRFDIVAARPAVGRPAVVKRVIGLPGDAVRIDIRPDGGASVLVRPAGEDVWSVVDAPVWTENWRDARLCCAADGKSGSAESAVVPPGHLFMLGDNPSQSDDSRKYGWVPIGEVIGRMAWRLYPLDRVGSLDPGADMRLVRAR</sequence>
<organism evidence="9 10">
    <name type="scientific">Actinokineospora xionganensis</name>
    <dbReference type="NCBI Taxonomy" id="2684470"/>
    <lineage>
        <taxon>Bacteria</taxon>
        <taxon>Bacillati</taxon>
        <taxon>Actinomycetota</taxon>
        <taxon>Actinomycetes</taxon>
        <taxon>Pseudonocardiales</taxon>
        <taxon>Pseudonocardiaceae</taxon>
        <taxon>Actinokineospora</taxon>
    </lineage>
</organism>
<dbReference type="SUPFAM" id="SSF51306">
    <property type="entry name" value="LexA/Signal peptidase"/>
    <property type="match status" value="1"/>
</dbReference>
<evidence type="ECO:0000256" key="4">
    <source>
        <dbReference type="ARBA" id="ARBA00022801"/>
    </source>
</evidence>
<dbReference type="NCBIfam" id="TIGR02227">
    <property type="entry name" value="sigpep_I_bact"/>
    <property type="match status" value="1"/>
</dbReference>
<evidence type="ECO:0000256" key="3">
    <source>
        <dbReference type="ARBA" id="ARBA00013208"/>
    </source>
</evidence>
<dbReference type="CDD" id="cd06530">
    <property type="entry name" value="S26_SPase_I"/>
    <property type="match status" value="1"/>
</dbReference>
<evidence type="ECO:0000256" key="2">
    <source>
        <dbReference type="ARBA" id="ARBA00004401"/>
    </source>
</evidence>
<comment type="similarity">
    <text evidence="6">Belongs to the peptidase S26 family. IMP1 subfamily.</text>
</comment>
<proteinExistence type="inferred from homology"/>
<evidence type="ECO:0000256" key="1">
    <source>
        <dbReference type="ARBA" id="ARBA00000677"/>
    </source>
</evidence>
<evidence type="ECO:0000256" key="5">
    <source>
        <dbReference type="ARBA" id="ARBA00023136"/>
    </source>
</evidence>
<dbReference type="PANTHER" id="PTHR12383:SF16">
    <property type="entry name" value="MITOCHONDRIAL INNER MEMBRANE PROTEASE SUBUNIT 1"/>
    <property type="match status" value="1"/>
</dbReference>
<dbReference type="EMBL" id="JABVED010000023">
    <property type="protein sequence ID" value="MBC6451093.1"/>
    <property type="molecule type" value="Genomic_DNA"/>
</dbReference>
<comment type="catalytic activity">
    <reaction evidence="1 7">
        <text>Cleavage of hydrophobic, N-terminal signal or leader sequences from secreted and periplasmic proteins.</text>
        <dbReference type="EC" id="3.4.21.89"/>
    </reaction>
</comment>
<dbReference type="EC" id="3.4.21.89" evidence="3 7"/>
<dbReference type="InterPro" id="IPR052064">
    <property type="entry name" value="Mito_IMP1_subunit"/>
</dbReference>
<dbReference type="InterPro" id="IPR019757">
    <property type="entry name" value="Pept_S26A_signal_pept_1_Lys-AS"/>
</dbReference>
<dbReference type="Pfam" id="PF10502">
    <property type="entry name" value="Peptidase_S26"/>
    <property type="match status" value="1"/>
</dbReference>